<protein>
    <submittedName>
        <fullName evidence="1">9576_t:CDS:1</fullName>
    </submittedName>
</protein>
<feature type="non-terminal residue" evidence="1">
    <location>
        <position position="88"/>
    </location>
</feature>
<dbReference type="EMBL" id="CAJVPS010014153">
    <property type="protein sequence ID" value="CAG8680886.1"/>
    <property type="molecule type" value="Genomic_DNA"/>
</dbReference>
<dbReference type="Proteomes" id="UP000789508">
    <property type="component" value="Unassembled WGS sequence"/>
</dbReference>
<evidence type="ECO:0000313" key="2">
    <source>
        <dbReference type="Proteomes" id="UP000789508"/>
    </source>
</evidence>
<keyword evidence="2" id="KW-1185">Reference proteome</keyword>
<proteinExistence type="predicted"/>
<evidence type="ECO:0000313" key="1">
    <source>
        <dbReference type="EMBL" id="CAG8680886.1"/>
    </source>
</evidence>
<dbReference type="AlphaFoldDB" id="A0A9N9HE11"/>
<organism evidence="1 2">
    <name type="scientific">Ambispora leptoticha</name>
    <dbReference type="NCBI Taxonomy" id="144679"/>
    <lineage>
        <taxon>Eukaryota</taxon>
        <taxon>Fungi</taxon>
        <taxon>Fungi incertae sedis</taxon>
        <taxon>Mucoromycota</taxon>
        <taxon>Glomeromycotina</taxon>
        <taxon>Glomeromycetes</taxon>
        <taxon>Archaeosporales</taxon>
        <taxon>Ambisporaceae</taxon>
        <taxon>Ambispora</taxon>
    </lineage>
</organism>
<sequence>DFTGSPYHLQKSQGGYRGLQIKIFHRVGTKFDCRNLEIQMIGFEIPIERHPEVTNPHGIPKLRDADHSGSFVGHLIVNATSPVKLRNP</sequence>
<comment type="caution">
    <text evidence="1">The sequence shown here is derived from an EMBL/GenBank/DDBJ whole genome shotgun (WGS) entry which is preliminary data.</text>
</comment>
<name>A0A9N9HE11_9GLOM</name>
<gene>
    <name evidence="1" type="ORF">ALEPTO_LOCUS10855</name>
</gene>
<accession>A0A9N9HE11</accession>
<reference evidence="1" key="1">
    <citation type="submission" date="2021-06" db="EMBL/GenBank/DDBJ databases">
        <authorList>
            <person name="Kallberg Y."/>
            <person name="Tangrot J."/>
            <person name="Rosling A."/>
        </authorList>
    </citation>
    <scope>NUCLEOTIDE SEQUENCE</scope>
    <source>
        <strain evidence="1">FL130A</strain>
    </source>
</reference>